<accession>A0A4Y7IQU2</accession>
<proteinExistence type="predicted"/>
<name>A0A4Y7IQU2_PAPSO</name>
<gene>
    <name evidence="1" type="ORF">C5167_019476</name>
</gene>
<sequence length="111" mass="12247">MIDGNIVVSLFYDCVQRLVTAWIKVSKETPSSVLSYAIPWHFLGTLSCIPWNTQLHSKEATYTEFRIGFHCCCLSSGVAFASQNHRYSIGFEMRSGSVAVGDSRSCQGGTT</sequence>
<protein>
    <submittedName>
        <fullName evidence="1">Uncharacterized protein</fullName>
    </submittedName>
</protein>
<dbReference type="AlphaFoldDB" id="A0A4Y7IQU2"/>
<dbReference type="Proteomes" id="UP000316621">
    <property type="component" value="Chromosome 2"/>
</dbReference>
<keyword evidence="2" id="KW-1185">Reference proteome</keyword>
<evidence type="ECO:0000313" key="2">
    <source>
        <dbReference type="Proteomes" id="UP000316621"/>
    </source>
</evidence>
<evidence type="ECO:0000313" key="1">
    <source>
        <dbReference type="EMBL" id="RZC51057.1"/>
    </source>
</evidence>
<organism evidence="1 2">
    <name type="scientific">Papaver somniferum</name>
    <name type="common">Opium poppy</name>
    <dbReference type="NCBI Taxonomy" id="3469"/>
    <lineage>
        <taxon>Eukaryota</taxon>
        <taxon>Viridiplantae</taxon>
        <taxon>Streptophyta</taxon>
        <taxon>Embryophyta</taxon>
        <taxon>Tracheophyta</taxon>
        <taxon>Spermatophyta</taxon>
        <taxon>Magnoliopsida</taxon>
        <taxon>Ranunculales</taxon>
        <taxon>Papaveraceae</taxon>
        <taxon>Papaveroideae</taxon>
        <taxon>Papaver</taxon>
    </lineage>
</organism>
<reference evidence="1 2" key="1">
    <citation type="journal article" date="2018" name="Science">
        <title>The opium poppy genome and morphinan production.</title>
        <authorList>
            <person name="Guo L."/>
            <person name="Winzer T."/>
            <person name="Yang X."/>
            <person name="Li Y."/>
            <person name="Ning Z."/>
            <person name="He Z."/>
            <person name="Teodor R."/>
            <person name="Lu Y."/>
            <person name="Bowser T.A."/>
            <person name="Graham I.A."/>
            <person name="Ye K."/>
        </authorList>
    </citation>
    <scope>NUCLEOTIDE SEQUENCE [LARGE SCALE GENOMIC DNA]</scope>
    <source>
        <strain evidence="2">cv. HN1</strain>
        <tissue evidence="1">Leaves</tissue>
    </source>
</reference>
<dbReference type="Gramene" id="RZC51057">
    <property type="protein sequence ID" value="RZC51057"/>
    <property type="gene ID" value="C5167_019476"/>
</dbReference>
<dbReference type="EMBL" id="CM010716">
    <property type="protein sequence ID" value="RZC51057.1"/>
    <property type="molecule type" value="Genomic_DNA"/>
</dbReference>